<dbReference type="Proteomes" id="UP000267096">
    <property type="component" value="Unassembled WGS sequence"/>
</dbReference>
<sequence>MFCPKAPVSNASEGLGFKSATIKPFFNIRYQFVLCYRLAVSWEVPNRSPADGFLTARSVENLSSIGTNFGLRSGSGRRLPEAPSALPTTDIPSTGVRQPAFSRQRRARRAQAGGYRSQSVGRLPREIPLNRNNDEFLQRSAHNYYRLAIAQYRLFLGGRIQLANDSTIS</sequence>
<organism evidence="4">
    <name type="scientific">Anisakis simplex</name>
    <name type="common">Herring worm</name>
    <dbReference type="NCBI Taxonomy" id="6269"/>
    <lineage>
        <taxon>Eukaryota</taxon>
        <taxon>Metazoa</taxon>
        <taxon>Ecdysozoa</taxon>
        <taxon>Nematoda</taxon>
        <taxon>Chromadorea</taxon>
        <taxon>Rhabditida</taxon>
        <taxon>Spirurina</taxon>
        <taxon>Ascaridomorpha</taxon>
        <taxon>Ascaridoidea</taxon>
        <taxon>Anisakidae</taxon>
        <taxon>Anisakis</taxon>
        <taxon>Anisakis simplex complex</taxon>
    </lineage>
</organism>
<gene>
    <name evidence="2" type="ORF">ASIM_LOCUS6425</name>
</gene>
<feature type="compositionally biased region" description="Polar residues" evidence="1">
    <location>
        <begin position="86"/>
        <end position="96"/>
    </location>
</feature>
<feature type="region of interest" description="Disordered" evidence="1">
    <location>
        <begin position="73"/>
        <end position="117"/>
    </location>
</feature>
<evidence type="ECO:0000313" key="2">
    <source>
        <dbReference type="EMBL" id="VDK27005.1"/>
    </source>
</evidence>
<evidence type="ECO:0000313" key="3">
    <source>
        <dbReference type="Proteomes" id="UP000267096"/>
    </source>
</evidence>
<reference evidence="4" key="1">
    <citation type="submission" date="2017-02" db="UniProtKB">
        <authorList>
            <consortium name="WormBaseParasite"/>
        </authorList>
    </citation>
    <scope>IDENTIFICATION</scope>
</reference>
<protein>
    <submittedName>
        <fullName evidence="2 4">Uncharacterized protein</fullName>
    </submittedName>
</protein>
<keyword evidence="3" id="KW-1185">Reference proteome</keyword>
<name>A0A0M3JG90_ANISI</name>
<evidence type="ECO:0000313" key="4">
    <source>
        <dbReference type="WBParaSite" id="ASIM_0000664501-mRNA-1"/>
    </source>
</evidence>
<proteinExistence type="predicted"/>
<accession>A0A0M3JG90</accession>
<reference evidence="2 3" key="2">
    <citation type="submission" date="2018-11" db="EMBL/GenBank/DDBJ databases">
        <authorList>
            <consortium name="Pathogen Informatics"/>
        </authorList>
    </citation>
    <scope>NUCLEOTIDE SEQUENCE [LARGE SCALE GENOMIC DNA]</scope>
</reference>
<dbReference type="WBParaSite" id="ASIM_0000664501-mRNA-1">
    <property type="protein sequence ID" value="ASIM_0000664501-mRNA-1"/>
    <property type="gene ID" value="ASIM_0000664501"/>
</dbReference>
<evidence type="ECO:0000256" key="1">
    <source>
        <dbReference type="SAM" id="MobiDB-lite"/>
    </source>
</evidence>
<dbReference type="EMBL" id="UYRR01013928">
    <property type="protein sequence ID" value="VDK27005.1"/>
    <property type="molecule type" value="Genomic_DNA"/>
</dbReference>
<dbReference type="AlphaFoldDB" id="A0A0M3JG90"/>